<accession>A0A2P4ZG31</accession>
<dbReference type="RefSeq" id="XP_018661162.1">
    <property type="nucleotide sequence ID" value="XM_018805739.1"/>
</dbReference>
<comment type="caution">
    <text evidence="2">The sequence shown here is derived from an EMBL/GenBank/DDBJ whole genome shotgun (WGS) entry which is preliminary data.</text>
</comment>
<protein>
    <submittedName>
        <fullName evidence="2">Uncharacterized protein</fullName>
    </submittedName>
</protein>
<evidence type="ECO:0000313" key="2">
    <source>
        <dbReference type="EMBL" id="PON23232.1"/>
    </source>
</evidence>
<evidence type="ECO:0000313" key="3">
    <source>
        <dbReference type="Proteomes" id="UP000054821"/>
    </source>
</evidence>
<keyword evidence="3" id="KW-1185">Reference proteome</keyword>
<feature type="region of interest" description="Disordered" evidence="1">
    <location>
        <begin position="1"/>
        <end position="36"/>
    </location>
</feature>
<organism evidence="2 3">
    <name type="scientific">Trichoderma gamsii</name>
    <dbReference type="NCBI Taxonomy" id="398673"/>
    <lineage>
        <taxon>Eukaryota</taxon>
        <taxon>Fungi</taxon>
        <taxon>Dikarya</taxon>
        <taxon>Ascomycota</taxon>
        <taxon>Pezizomycotina</taxon>
        <taxon>Sordariomycetes</taxon>
        <taxon>Hypocreomycetidae</taxon>
        <taxon>Hypocreales</taxon>
        <taxon>Hypocreaceae</taxon>
        <taxon>Trichoderma</taxon>
    </lineage>
</organism>
<dbReference type="GeneID" id="29985822"/>
<reference evidence="2 3" key="1">
    <citation type="journal article" date="2016" name="Genome Announc.">
        <title>Draft Whole-Genome Sequence of Trichoderma gamsii T6085, a Promising Biocontrol Agent of Fusarium Head Blight on Wheat.</title>
        <authorList>
            <person name="Baroncelli R."/>
            <person name="Zapparata A."/>
            <person name="Piaggeschi G."/>
            <person name="Sarrocco S."/>
            <person name="Vannacci G."/>
        </authorList>
    </citation>
    <scope>NUCLEOTIDE SEQUENCE [LARGE SCALE GENOMIC DNA]</scope>
    <source>
        <strain evidence="2 3">T6085</strain>
    </source>
</reference>
<sequence length="197" mass="21338">MEAIQEQVVVSSPQAGQRGYGSKKRRDVPKQKHEALGGLRTSCRVIGQGPGACQKPLLQSGSGLPRHSIRQNVRRPNQVTTCGPSETRVVDEQPSYALLTGPLSLDLTRVEPLELERTNEEYLVRGRGRVPSLLHNKLPVESIASLLVRYKQNGTCDFCIAATESSVHTVATANYAAQKDELRSPSGSRDGPLAGSL</sequence>
<name>A0A2P4ZG31_9HYPO</name>
<evidence type="ECO:0000256" key="1">
    <source>
        <dbReference type="SAM" id="MobiDB-lite"/>
    </source>
</evidence>
<gene>
    <name evidence="2" type="ORF">TGAM01_v208005</name>
</gene>
<proteinExistence type="predicted"/>
<dbReference type="AlphaFoldDB" id="A0A2P4ZG31"/>
<dbReference type="EMBL" id="JPDN02000031">
    <property type="protein sequence ID" value="PON23232.1"/>
    <property type="molecule type" value="Genomic_DNA"/>
</dbReference>
<feature type="region of interest" description="Disordered" evidence="1">
    <location>
        <begin position="178"/>
        <end position="197"/>
    </location>
</feature>
<dbReference type="Proteomes" id="UP000054821">
    <property type="component" value="Unassembled WGS sequence"/>
</dbReference>